<organism evidence="2 3">
    <name type="scientific">Ferrovibrio xuzhouensis</name>
    <dbReference type="NCBI Taxonomy" id="1576914"/>
    <lineage>
        <taxon>Bacteria</taxon>
        <taxon>Pseudomonadati</taxon>
        <taxon>Pseudomonadota</taxon>
        <taxon>Alphaproteobacteria</taxon>
        <taxon>Rhodospirillales</taxon>
        <taxon>Rhodospirillaceae</taxon>
        <taxon>Ferrovibrio</taxon>
    </lineage>
</organism>
<proteinExistence type="predicted"/>
<feature type="compositionally biased region" description="Basic and acidic residues" evidence="1">
    <location>
        <begin position="393"/>
        <end position="402"/>
    </location>
</feature>
<evidence type="ECO:0000256" key="1">
    <source>
        <dbReference type="SAM" id="MobiDB-lite"/>
    </source>
</evidence>
<comment type="caution">
    <text evidence="2">The sequence shown here is derived from an EMBL/GenBank/DDBJ whole genome shotgun (WGS) entry which is preliminary data.</text>
</comment>
<reference evidence="3" key="1">
    <citation type="journal article" date="2019" name="Int. J. Syst. Evol. Microbiol.">
        <title>The Global Catalogue of Microorganisms (GCM) 10K type strain sequencing project: providing services to taxonomists for standard genome sequencing and annotation.</title>
        <authorList>
            <consortium name="The Broad Institute Genomics Platform"/>
            <consortium name="The Broad Institute Genome Sequencing Center for Infectious Disease"/>
            <person name="Wu L."/>
            <person name="Ma J."/>
        </authorList>
    </citation>
    <scope>NUCLEOTIDE SEQUENCE [LARGE SCALE GENOMIC DNA]</scope>
    <source>
        <strain evidence="3">KCTC 42182</strain>
    </source>
</reference>
<keyword evidence="3" id="KW-1185">Reference proteome</keyword>
<dbReference type="PANTHER" id="PTHR47017">
    <property type="entry name" value="ACYL-COA"/>
    <property type="match status" value="1"/>
</dbReference>
<sequence>MNGRGMNGPAGKDKTVTIRTLARIAELPAAEWDRCAGTGNPFVSHAFLDALEQSGCVSPRSGWQPTHLVAETRQGDILGTMPLYIKGHSQGEYIFDHAWAEAYARAGGQYYPKLLSAVPFSPVTGPRFLVAPGQDGATIADALLQGARQLVQRYGLSSLHVNFLTEEQSVWAEESGMLLRLGEQFHWENNGYADFEAFLAALASRKRKAIRKERREAVAAGIEIACLSGDALTDEHWDAFFEFYMDTGSRKWGRPYLNRDFFRRLQATMADRVVLVMARRDGQWIAGAWNMLGDDCLYGRNWGCIEHHPFLHFECCYYQAIDYAIRHGLARVEAGAQGEHKLARGYLPAPIHSSHWLADPGFQDAIARYLDHERDYMSGVIAALDQHSPFRHTGPDPEHGDPEAGDPEASDLGESG</sequence>
<evidence type="ECO:0000313" key="3">
    <source>
        <dbReference type="Proteomes" id="UP001595711"/>
    </source>
</evidence>
<dbReference type="InterPro" id="IPR007434">
    <property type="entry name" value="FemAB-like"/>
</dbReference>
<feature type="region of interest" description="Disordered" evidence="1">
    <location>
        <begin position="387"/>
        <end position="416"/>
    </location>
</feature>
<dbReference type="SUPFAM" id="SSF55729">
    <property type="entry name" value="Acyl-CoA N-acyltransferases (Nat)"/>
    <property type="match status" value="1"/>
</dbReference>
<name>A0ABV7VI58_9PROT</name>
<gene>
    <name evidence="2" type="ORF">ACFOOQ_16730</name>
</gene>
<dbReference type="Gene3D" id="3.40.630.30">
    <property type="match status" value="1"/>
</dbReference>
<evidence type="ECO:0000313" key="2">
    <source>
        <dbReference type="EMBL" id="MFC3677204.1"/>
    </source>
</evidence>
<dbReference type="Pfam" id="PF04339">
    <property type="entry name" value="FemAB_like"/>
    <property type="match status" value="1"/>
</dbReference>
<dbReference type="EMBL" id="JBHRYJ010000004">
    <property type="protein sequence ID" value="MFC3677204.1"/>
    <property type="molecule type" value="Genomic_DNA"/>
</dbReference>
<feature type="compositionally biased region" description="Acidic residues" evidence="1">
    <location>
        <begin position="403"/>
        <end position="416"/>
    </location>
</feature>
<dbReference type="Proteomes" id="UP001595711">
    <property type="component" value="Unassembled WGS sequence"/>
</dbReference>
<dbReference type="RefSeq" id="WP_379728748.1">
    <property type="nucleotide sequence ID" value="NZ_JBHRYJ010000004.1"/>
</dbReference>
<dbReference type="InterPro" id="IPR016181">
    <property type="entry name" value="Acyl_CoA_acyltransferase"/>
</dbReference>
<dbReference type="PANTHER" id="PTHR47017:SF1">
    <property type="entry name" value="ACYL-COA"/>
    <property type="match status" value="1"/>
</dbReference>
<protein>
    <submittedName>
        <fullName evidence="2">GNAT family N-acetyltransferase</fullName>
    </submittedName>
</protein>
<accession>A0ABV7VI58</accession>